<sequence length="460" mass="52702">MKISLPQTHKLKPGNVDNSSKFQKLVRSLAQNCLVHLEIGFEDNEIRTKRSLEELIKAVNHFHQQVVADKYSSLETIRIGWKLKFALGPILQKVLPILLKKPSHIRHLELNLDAAIPAPTLQKLIGCTTIEKLTLRSISILNRSVSDPIHDRRIFSFDSSWADDSVVQALPSLSPTVRKLNLIDCEIQEYQIPRLCDALQKKRGLQALSLRHNRNLEGGWEDLFSLHVKSLDLSLCDLDPLDGMNIARALRKNRTVKRLSVAGNYRMTMAIPELVEVAAKTLVAFDCSFCEINDDFQSRIFKILANADHCTIRSLIVQGARIKDTKWLIQCLKTNKSIQRLDIHHPRDASKPIGSNSLTKIIEVVKKNYYLQALKIDVLHYEKKRQTEMNFWLQLNKCGRRVILQECQESPTPTMQWMEVLRDAGLTGNSDLVYWMLQNGAELFSTNDRSRHYYLEAVPK</sequence>
<organism evidence="1 2">
    <name type="scientific">Cylindrotheca closterium</name>
    <dbReference type="NCBI Taxonomy" id="2856"/>
    <lineage>
        <taxon>Eukaryota</taxon>
        <taxon>Sar</taxon>
        <taxon>Stramenopiles</taxon>
        <taxon>Ochrophyta</taxon>
        <taxon>Bacillariophyta</taxon>
        <taxon>Bacillariophyceae</taxon>
        <taxon>Bacillariophycidae</taxon>
        <taxon>Bacillariales</taxon>
        <taxon>Bacillariaceae</taxon>
        <taxon>Cylindrotheca</taxon>
    </lineage>
</organism>
<evidence type="ECO:0000313" key="2">
    <source>
        <dbReference type="Proteomes" id="UP001295423"/>
    </source>
</evidence>
<dbReference type="PANTHER" id="PTHR47679:SF2">
    <property type="entry name" value="C-TERMINAL OF ROC (COR) DOMAIN-CONTAINING PROTEIN"/>
    <property type="match status" value="1"/>
</dbReference>
<dbReference type="SUPFAM" id="SSF52047">
    <property type="entry name" value="RNI-like"/>
    <property type="match status" value="1"/>
</dbReference>
<dbReference type="PANTHER" id="PTHR47679">
    <property type="entry name" value="PROTEIN TORNADO 1"/>
    <property type="match status" value="1"/>
</dbReference>
<dbReference type="Gene3D" id="3.80.10.10">
    <property type="entry name" value="Ribonuclease Inhibitor"/>
    <property type="match status" value="1"/>
</dbReference>
<dbReference type="AlphaFoldDB" id="A0AAD2PXJ3"/>
<evidence type="ECO:0008006" key="3">
    <source>
        <dbReference type="Google" id="ProtNLM"/>
    </source>
</evidence>
<comment type="caution">
    <text evidence="1">The sequence shown here is derived from an EMBL/GenBank/DDBJ whole genome shotgun (WGS) entry which is preliminary data.</text>
</comment>
<accession>A0AAD2PXJ3</accession>
<dbReference type="InterPro" id="IPR032675">
    <property type="entry name" value="LRR_dom_sf"/>
</dbReference>
<name>A0AAD2PXJ3_9STRA</name>
<protein>
    <recommendedName>
        <fullName evidence="3">RNI-like protein</fullName>
    </recommendedName>
</protein>
<keyword evidence="2" id="KW-1185">Reference proteome</keyword>
<reference evidence="1" key="1">
    <citation type="submission" date="2023-08" db="EMBL/GenBank/DDBJ databases">
        <authorList>
            <person name="Audoor S."/>
            <person name="Bilcke G."/>
        </authorList>
    </citation>
    <scope>NUCLEOTIDE SEQUENCE</scope>
</reference>
<dbReference type="Proteomes" id="UP001295423">
    <property type="component" value="Unassembled WGS sequence"/>
</dbReference>
<dbReference type="EMBL" id="CAKOGP040002302">
    <property type="protein sequence ID" value="CAJ1966567.1"/>
    <property type="molecule type" value="Genomic_DNA"/>
</dbReference>
<proteinExistence type="predicted"/>
<gene>
    <name evidence="1" type="ORF">CYCCA115_LOCUS22150</name>
</gene>
<evidence type="ECO:0000313" key="1">
    <source>
        <dbReference type="EMBL" id="CAJ1966567.1"/>
    </source>
</evidence>